<evidence type="ECO:0000313" key="2">
    <source>
        <dbReference type="Proteomes" id="UP000228934"/>
    </source>
</evidence>
<keyword evidence="2" id="KW-1185">Reference proteome</keyword>
<dbReference type="EMBL" id="KV922488">
    <property type="protein sequence ID" value="PIO00711.1"/>
    <property type="molecule type" value="Genomic_DNA"/>
</dbReference>
<dbReference type="Proteomes" id="UP000228934">
    <property type="component" value="Unassembled WGS sequence"/>
</dbReference>
<dbReference type="AlphaFoldDB" id="A0A2G9PCR4"/>
<gene>
    <name evidence="1" type="ORF">AB205_0117660</name>
</gene>
<reference evidence="2" key="1">
    <citation type="journal article" date="2017" name="Nat. Commun.">
        <title>The North American bullfrog draft genome provides insight into hormonal regulation of long noncoding RNA.</title>
        <authorList>
            <person name="Hammond S.A."/>
            <person name="Warren R.L."/>
            <person name="Vandervalk B.P."/>
            <person name="Kucuk E."/>
            <person name="Khan H."/>
            <person name="Gibb E.A."/>
            <person name="Pandoh P."/>
            <person name="Kirk H."/>
            <person name="Zhao Y."/>
            <person name="Jones M."/>
            <person name="Mungall A.J."/>
            <person name="Coope R."/>
            <person name="Pleasance S."/>
            <person name="Moore R.A."/>
            <person name="Holt R.A."/>
            <person name="Round J.M."/>
            <person name="Ohora S."/>
            <person name="Walle B.V."/>
            <person name="Veldhoen N."/>
            <person name="Helbing C.C."/>
            <person name="Birol I."/>
        </authorList>
    </citation>
    <scope>NUCLEOTIDE SEQUENCE [LARGE SCALE GENOMIC DNA]</scope>
</reference>
<proteinExistence type="predicted"/>
<sequence>MKCHGDEMSISQEIKCTPYSCRRGFPATRHDNQPNVLNAHYFMFPLKSVCAIWSSYTEAKWSWVILSNRVVLFDDDLTPACLPVSNKLFATYTNALDTF</sequence>
<protein>
    <submittedName>
        <fullName evidence="1">Uncharacterized protein</fullName>
    </submittedName>
</protein>
<evidence type="ECO:0000313" key="1">
    <source>
        <dbReference type="EMBL" id="PIO00711.1"/>
    </source>
</evidence>
<name>A0A2G9PCR4_AQUCT</name>
<organism evidence="1 2">
    <name type="scientific">Aquarana catesbeiana</name>
    <name type="common">American bullfrog</name>
    <name type="synonym">Rana catesbeiana</name>
    <dbReference type="NCBI Taxonomy" id="8400"/>
    <lineage>
        <taxon>Eukaryota</taxon>
        <taxon>Metazoa</taxon>
        <taxon>Chordata</taxon>
        <taxon>Craniata</taxon>
        <taxon>Vertebrata</taxon>
        <taxon>Euteleostomi</taxon>
        <taxon>Amphibia</taxon>
        <taxon>Batrachia</taxon>
        <taxon>Anura</taxon>
        <taxon>Neobatrachia</taxon>
        <taxon>Ranoidea</taxon>
        <taxon>Ranidae</taxon>
        <taxon>Aquarana</taxon>
    </lineage>
</organism>
<dbReference type="OrthoDB" id="10252740at2759"/>
<accession>A0A2G9PCR4</accession>